<dbReference type="OMA" id="SRWYLLE"/>
<organism evidence="3 4">
    <name type="scientific">Erythranthe guttata</name>
    <name type="common">Yellow monkey flower</name>
    <name type="synonym">Mimulus guttatus</name>
    <dbReference type="NCBI Taxonomy" id="4155"/>
    <lineage>
        <taxon>Eukaryota</taxon>
        <taxon>Viridiplantae</taxon>
        <taxon>Streptophyta</taxon>
        <taxon>Embryophyta</taxon>
        <taxon>Tracheophyta</taxon>
        <taxon>Spermatophyta</taxon>
        <taxon>Magnoliopsida</taxon>
        <taxon>eudicotyledons</taxon>
        <taxon>Gunneridae</taxon>
        <taxon>Pentapetalae</taxon>
        <taxon>asterids</taxon>
        <taxon>lamiids</taxon>
        <taxon>Lamiales</taxon>
        <taxon>Phrymaceae</taxon>
        <taxon>Erythranthe</taxon>
    </lineage>
</organism>
<evidence type="ECO:0000313" key="4">
    <source>
        <dbReference type="Proteomes" id="UP000030748"/>
    </source>
</evidence>
<keyword evidence="4" id="KW-1185">Reference proteome</keyword>
<dbReference type="OrthoDB" id="409644at2759"/>
<dbReference type="InterPro" id="IPR011989">
    <property type="entry name" value="ARM-like"/>
</dbReference>
<dbReference type="Proteomes" id="UP000030748">
    <property type="component" value="Unassembled WGS sequence"/>
</dbReference>
<dbReference type="SUPFAM" id="SSF48371">
    <property type="entry name" value="ARM repeat"/>
    <property type="match status" value="1"/>
</dbReference>
<dbReference type="InterPro" id="IPR000225">
    <property type="entry name" value="Armadillo"/>
</dbReference>
<dbReference type="EMBL" id="KI631456">
    <property type="protein sequence ID" value="EYU27341.1"/>
    <property type="molecule type" value="Genomic_DNA"/>
</dbReference>
<evidence type="ECO:0008006" key="5">
    <source>
        <dbReference type="Google" id="ProtNLM"/>
    </source>
</evidence>
<dbReference type="Pfam" id="PF13646">
    <property type="entry name" value="HEAT_2"/>
    <property type="match status" value="1"/>
</dbReference>
<dbReference type="PhylomeDB" id="A0A022QHB0"/>
<evidence type="ECO:0000256" key="1">
    <source>
        <dbReference type="ARBA" id="ARBA00022737"/>
    </source>
</evidence>
<protein>
    <recommendedName>
        <fullName evidence="5">Armadillo repeat-containing domain-containing protein</fullName>
    </recommendedName>
</protein>
<dbReference type="PROSITE" id="PS50176">
    <property type="entry name" value="ARM_REPEAT"/>
    <property type="match status" value="1"/>
</dbReference>
<dbReference type="eggNOG" id="KOG4224">
    <property type="taxonomic scope" value="Eukaryota"/>
</dbReference>
<feature type="repeat" description="ARM" evidence="2">
    <location>
        <begin position="348"/>
        <end position="390"/>
    </location>
</feature>
<dbReference type="AlphaFoldDB" id="A0A022QHB0"/>
<dbReference type="PANTHER" id="PTHR46241:SF1">
    <property type="entry name" value="OUTER DYNEIN ARM-DOCKING COMPLEX SUBUNIT 2"/>
    <property type="match status" value="1"/>
</dbReference>
<accession>A0A022QHB0</accession>
<reference evidence="3 4" key="1">
    <citation type="journal article" date="2013" name="Proc. Natl. Acad. Sci. U.S.A.">
        <title>Fine-scale variation in meiotic recombination in Mimulus inferred from population shotgun sequencing.</title>
        <authorList>
            <person name="Hellsten U."/>
            <person name="Wright K.M."/>
            <person name="Jenkins J."/>
            <person name="Shu S."/>
            <person name="Yuan Y."/>
            <person name="Wessler S.R."/>
            <person name="Schmutz J."/>
            <person name="Willis J.H."/>
            <person name="Rokhsar D.S."/>
        </authorList>
    </citation>
    <scope>NUCLEOTIDE SEQUENCE [LARGE SCALE GENOMIC DNA]</scope>
    <source>
        <strain evidence="4">cv. DUN x IM62</strain>
    </source>
</reference>
<proteinExistence type="predicted"/>
<evidence type="ECO:0000313" key="3">
    <source>
        <dbReference type="EMBL" id="EYU27341.1"/>
    </source>
</evidence>
<dbReference type="InterPro" id="IPR016024">
    <property type="entry name" value="ARM-type_fold"/>
</dbReference>
<evidence type="ECO:0000256" key="2">
    <source>
        <dbReference type="PROSITE-ProRule" id="PRU00259"/>
    </source>
</evidence>
<sequence>MEGSDSEGKQEENGNNRNWDELLHLFADVIAGDDDSLKVQALIKLAKMTRYAHEDILSRAVPILLNLLESPPSDHRVVIQEASAHCLKCIAAQGEGTLANFIGQLGAVPIILRLLPDSVEGLQRAILKCLRNLVSFWFPNRLILASNSGLEIVLAMLSSCSDDSKLIILEIVSALSLLREVRKSLWTSRRVHHLVEAARCGRLVSKTRAAQAIGLLGLIKRARRSLVDAGAVVALMDLLKFGDCNVKLIAANALGVISSHVDHIRPIARAGVIPLYAELLQGSDHIGKEIAEDVFCVLAVYEENAVDIVEQLVEILGGDSVGAKAAAADVIWDLSSYKYSFPVLKNSGAIPILVGLLSDENVEVRERVVGAVAQLSFNEVDREVLAGCGAIPLLIGMLEDELDELRDNAAEALVYFSLDPLHGDRVSCVLEHPCFWNMFDRVMQLRASDEHVDVSLWQTDVEQLI</sequence>
<dbReference type="PANTHER" id="PTHR46241">
    <property type="entry name" value="ARMADILLO REPEAT-CONTAINING PROTEIN 4 ARMC4"/>
    <property type="match status" value="1"/>
</dbReference>
<keyword evidence="1" id="KW-0677">Repeat</keyword>
<dbReference type="SMART" id="SM00185">
    <property type="entry name" value="ARM"/>
    <property type="match status" value="7"/>
</dbReference>
<dbReference type="KEGG" id="egt:105968941"/>
<name>A0A022QHB0_ERYGU</name>
<gene>
    <name evidence="3" type="ORF">MIMGU_mgv1a005904mg</name>
</gene>
<dbReference type="Gene3D" id="1.25.10.10">
    <property type="entry name" value="Leucine-rich Repeat Variant"/>
    <property type="match status" value="3"/>
</dbReference>
<dbReference type="STRING" id="4155.A0A022QHB0"/>